<comment type="caution">
    <text evidence="2">The sequence shown here is derived from an EMBL/GenBank/DDBJ whole genome shotgun (WGS) entry which is preliminary data.</text>
</comment>
<name>A0A6L2KP85_TANCI</name>
<feature type="region of interest" description="Disordered" evidence="1">
    <location>
        <begin position="1"/>
        <end position="35"/>
    </location>
</feature>
<gene>
    <name evidence="2" type="ORF">Tci_023094</name>
</gene>
<reference evidence="2" key="1">
    <citation type="journal article" date="2019" name="Sci. Rep.">
        <title>Draft genome of Tanacetum cinerariifolium, the natural source of mosquito coil.</title>
        <authorList>
            <person name="Yamashiro T."/>
            <person name="Shiraishi A."/>
            <person name="Satake H."/>
            <person name="Nakayama K."/>
        </authorList>
    </citation>
    <scope>NUCLEOTIDE SEQUENCE</scope>
</reference>
<proteinExistence type="predicted"/>
<evidence type="ECO:0000256" key="1">
    <source>
        <dbReference type="SAM" id="MobiDB-lite"/>
    </source>
</evidence>
<accession>A0A6L2KP85</accession>
<feature type="compositionally biased region" description="Polar residues" evidence="1">
    <location>
        <begin position="51"/>
        <end position="83"/>
    </location>
</feature>
<dbReference type="EMBL" id="BKCJ010002817">
    <property type="protein sequence ID" value="GEU51116.1"/>
    <property type="molecule type" value="Genomic_DNA"/>
</dbReference>
<protein>
    <submittedName>
        <fullName evidence="2">Uncharacterized protein</fullName>
    </submittedName>
</protein>
<organism evidence="2">
    <name type="scientific">Tanacetum cinerariifolium</name>
    <name type="common">Dalmatian daisy</name>
    <name type="synonym">Chrysanthemum cinerariifolium</name>
    <dbReference type="NCBI Taxonomy" id="118510"/>
    <lineage>
        <taxon>Eukaryota</taxon>
        <taxon>Viridiplantae</taxon>
        <taxon>Streptophyta</taxon>
        <taxon>Embryophyta</taxon>
        <taxon>Tracheophyta</taxon>
        <taxon>Spermatophyta</taxon>
        <taxon>Magnoliopsida</taxon>
        <taxon>eudicotyledons</taxon>
        <taxon>Gunneridae</taxon>
        <taxon>Pentapetalae</taxon>
        <taxon>asterids</taxon>
        <taxon>campanulids</taxon>
        <taxon>Asterales</taxon>
        <taxon>Asteraceae</taxon>
        <taxon>Asteroideae</taxon>
        <taxon>Anthemideae</taxon>
        <taxon>Anthemidinae</taxon>
        <taxon>Tanacetum</taxon>
    </lineage>
</organism>
<dbReference type="AlphaFoldDB" id="A0A6L2KP85"/>
<feature type="region of interest" description="Disordered" evidence="1">
    <location>
        <begin position="51"/>
        <end position="89"/>
    </location>
</feature>
<evidence type="ECO:0000313" key="2">
    <source>
        <dbReference type="EMBL" id="GEU51116.1"/>
    </source>
</evidence>
<sequence length="379" mass="42803">MLASLDGTVRGYRRKSKRKDTQVPQLSGPTENVVDEAVYKEMDESLVRAATTTSSLEVEQDSGNINKTPSKATPNELSFQETNSGGGPRCQEALEDTISQTRSERVFKLLMIHCSQEGRISDIDADQGITLVSTHDDADKDLHGEEVFVTKQDENFVEKEVHATQVQVKTAATTATISIDEVTLAQALVELKHTKPKAKAKRIIFHELKESTTIVTTTIPKTKSQDKGRIKTCKRECSKRTRSQKEQEVKLVKIIPDEEEVEIDAIPLAVKPPSIVDWKIHKEGKKSYYKIIRADGSLKIYLVSSHMLKSFDREDVETLWKLVKAKHGSTMLFPIVRSTTLNDKVIVTLSRLKVTMRETLFERFTPKVMQKLTFDDQEE</sequence>